<dbReference type="GO" id="GO:0004789">
    <property type="term" value="F:thiamine-phosphate diphosphorylase activity"/>
    <property type="evidence" value="ECO:0007669"/>
    <property type="project" value="UniProtKB-UniRule"/>
</dbReference>
<name>A0A0C1QKX6_9BACT</name>
<evidence type="ECO:0000259" key="13">
    <source>
        <dbReference type="Pfam" id="PF02581"/>
    </source>
</evidence>
<dbReference type="InterPro" id="IPR013785">
    <property type="entry name" value="Aldolase_TIM"/>
</dbReference>
<dbReference type="PANTHER" id="PTHR20857:SF15">
    <property type="entry name" value="THIAMINE-PHOSPHATE SYNTHASE"/>
    <property type="match status" value="1"/>
</dbReference>
<evidence type="ECO:0000256" key="3">
    <source>
        <dbReference type="ARBA" id="ARBA00022679"/>
    </source>
</evidence>
<feature type="binding site" evidence="10">
    <location>
        <begin position="135"/>
        <end position="137"/>
    </location>
    <ligand>
        <name>2-[(2R,5Z)-2-carboxy-4-methylthiazol-5(2H)-ylidene]ethyl phosphate</name>
        <dbReference type="ChEBI" id="CHEBI:62899"/>
    </ligand>
</feature>
<dbReference type="InterPro" id="IPR034291">
    <property type="entry name" value="TMP_synthase"/>
</dbReference>
<feature type="binding site" evidence="10">
    <location>
        <begin position="38"/>
        <end position="42"/>
    </location>
    <ligand>
        <name>4-amino-2-methyl-5-(diphosphooxymethyl)pyrimidine</name>
        <dbReference type="ChEBI" id="CHEBI:57841"/>
    </ligand>
</feature>
<feature type="domain" description="Thiamine phosphate synthase/TenI" evidence="13">
    <location>
        <begin position="8"/>
        <end position="189"/>
    </location>
</feature>
<dbReference type="Pfam" id="PF02581">
    <property type="entry name" value="TMP-TENI"/>
    <property type="match status" value="1"/>
</dbReference>
<protein>
    <recommendedName>
        <fullName evidence="10">Thiamine-phosphate synthase</fullName>
        <shortName evidence="10">TP synthase</shortName>
        <shortName evidence="10">TPS</shortName>
        <ecNumber evidence="10">2.5.1.3</ecNumber>
    </recommendedName>
    <alternativeName>
        <fullName evidence="10">Thiamine-phosphate pyrophosphorylase</fullName>
        <shortName evidence="10">TMP pyrophosphorylase</shortName>
        <shortName evidence="10">TMP-PPase</shortName>
    </alternativeName>
</protein>
<dbReference type="UniPathway" id="UPA00060">
    <property type="reaction ID" value="UER00141"/>
</dbReference>
<evidence type="ECO:0000313" key="15">
    <source>
        <dbReference type="Proteomes" id="UP000031433"/>
    </source>
</evidence>
<accession>A0A0C1QKX6</accession>
<feature type="binding site" evidence="10">
    <location>
        <position position="70"/>
    </location>
    <ligand>
        <name>4-amino-2-methyl-5-(diphosphooxymethyl)pyrimidine</name>
        <dbReference type="ChEBI" id="CHEBI:57841"/>
    </ligand>
</feature>
<comment type="cofactor">
    <cofactor evidence="10">
        <name>Mg(2+)</name>
        <dbReference type="ChEBI" id="CHEBI:18420"/>
    </cofactor>
    <text evidence="10">Binds 1 Mg(2+) ion per subunit.</text>
</comment>
<dbReference type="SUPFAM" id="SSF51391">
    <property type="entry name" value="Thiamin phosphate synthase"/>
    <property type="match status" value="1"/>
</dbReference>
<keyword evidence="6 10" id="KW-0784">Thiamine biosynthesis</keyword>
<keyword evidence="15" id="KW-1185">Reference proteome</keyword>
<evidence type="ECO:0000256" key="5">
    <source>
        <dbReference type="ARBA" id="ARBA00022842"/>
    </source>
</evidence>
<comment type="catalytic activity">
    <reaction evidence="8 10 11">
        <text>2-(2-carboxy-4-methylthiazol-5-yl)ethyl phosphate + 4-amino-2-methyl-5-(diphosphooxymethyl)pyrimidine + 2 H(+) = thiamine phosphate + CO2 + diphosphate</text>
        <dbReference type="Rhea" id="RHEA:47848"/>
        <dbReference type="ChEBI" id="CHEBI:15378"/>
        <dbReference type="ChEBI" id="CHEBI:16526"/>
        <dbReference type="ChEBI" id="CHEBI:33019"/>
        <dbReference type="ChEBI" id="CHEBI:37575"/>
        <dbReference type="ChEBI" id="CHEBI:57841"/>
        <dbReference type="ChEBI" id="CHEBI:62890"/>
        <dbReference type="EC" id="2.5.1.3"/>
    </reaction>
</comment>
<keyword evidence="4 10" id="KW-0479">Metal-binding</keyword>
<proteinExistence type="inferred from homology"/>
<evidence type="ECO:0000256" key="11">
    <source>
        <dbReference type="RuleBase" id="RU003826"/>
    </source>
</evidence>
<dbReference type="EMBL" id="JXBL01000001">
    <property type="protein sequence ID" value="KIE41267.1"/>
    <property type="molecule type" value="Genomic_DNA"/>
</dbReference>
<feature type="binding site" evidence="10">
    <location>
        <position position="71"/>
    </location>
    <ligand>
        <name>Mg(2+)</name>
        <dbReference type="ChEBI" id="CHEBI:18420"/>
    </ligand>
</feature>
<gene>
    <name evidence="10" type="primary">thiE</name>
    <name evidence="14" type="ORF">SE37_00750</name>
</gene>
<evidence type="ECO:0000256" key="7">
    <source>
        <dbReference type="ARBA" id="ARBA00047334"/>
    </source>
</evidence>
<dbReference type="Gene3D" id="3.20.20.70">
    <property type="entry name" value="Aldolase class I"/>
    <property type="match status" value="1"/>
</dbReference>
<evidence type="ECO:0000256" key="4">
    <source>
        <dbReference type="ARBA" id="ARBA00022723"/>
    </source>
</evidence>
<dbReference type="Proteomes" id="UP000031433">
    <property type="component" value="Unassembled WGS sequence"/>
</dbReference>
<dbReference type="AlphaFoldDB" id="A0A0C1QKX6"/>
<dbReference type="EC" id="2.5.1.3" evidence="10"/>
<dbReference type="FunFam" id="3.20.20.70:FF:000096">
    <property type="entry name" value="Thiamine-phosphate synthase"/>
    <property type="match status" value="1"/>
</dbReference>
<comment type="similarity">
    <text evidence="10 11">Belongs to the thiamine-phosphate synthase family.</text>
</comment>
<dbReference type="InterPro" id="IPR022998">
    <property type="entry name" value="ThiamineP_synth_TenI"/>
</dbReference>
<feature type="binding site" evidence="10">
    <location>
        <position position="166"/>
    </location>
    <ligand>
        <name>2-[(2R,5Z)-2-carboxy-4-methylthiazol-5(2H)-ylidene]ethyl phosphate</name>
        <dbReference type="ChEBI" id="CHEBI:62899"/>
    </ligand>
</feature>
<evidence type="ECO:0000256" key="6">
    <source>
        <dbReference type="ARBA" id="ARBA00022977"/>
    </source>
</evidence>
<evidence type="ECO:0000313" key="14">
    <source>
        <dbReference type="EMBL" id="KIE41267.1"/>
    </source>
</evidence>
<organism evidence="14 15">
    <name type="scientific">Geobacter soli</name>
    <dbReference type="NCBI Taxonomy" id="1510391"/>
    <lineage>
        <taxon>Bacteria</taxon>
        <taxon>Pseudomonadati</taxon>
        <taxon>Thermodesulfobacteriota</taxon>
        <taxon>Desulfuromonadia</taxon>
        <taxon>Geobacterales</taxon>
        <taxon>Geobacteraceae</taxon>
        <taxon>Geobacter</taxon>
    </lineage>
</organism>
<evidence type="ECO:0000256" key="2">
    <source>
        <dbReference type="ARBA" id="ARBA00005165"/>
    </source>
</evidence>
<sequence length="213" mass="22061">MAKVDFSLYLITDRHQTGGRDLLAVVEGALAGGVRCVQLREKDLPARALLELARAMRSLTDRFGARLLINDRVDIALAAGADGVHLGEEGMPAAVARKLLGSGRLIGVSCHGRHGAAAAVAQGADFITFGPVYPTPSKAAYGEPVGIGQLAATTQEIHIPVFALGGIKEANIPEALAAGAAGIALISAIIAAPDPRERARAILALLPPRTRDE</sequence>
<evidence type="ECO:0000256" key="10">
    <source>
        <dbReference type="HAMAP-Rule" id="MF_00097"/>
    </source>
</evidence>
<reference evidence="14 15" key="1">
    <citation type="submission" date="2015-01" db="EMBL/GenBank/DDBJ databases">
        <title>Genome sequence of the anaerobic bacterium Geobacter soli GSS01, a dissimilatory Fe(III) reducer from soil.</title>
        <authorList>
            <person name="Yang G."/>
            <person name="Zhou S."/>
        </authorList>
    </citation>
    <scope>NUCLEOTIDE SEQUENCE [LARGE SCALE GENOMIC DNA]</scope>
    <source>
        <strain evidence="14 15">GSS01</strain>
    </source>
</reference>
<feature type="binding site" evidence="10">
    <location>
        <begin position="186"/>
        <end position="187"/>
    </location>
    <ligand>
        <name>2-[(2R,5Z)-2-carboxy-4-methylthiazol-5(2H)-ylidene]ethyl phosphate</name>
        <dbReference type="ChEBI" id="CHEBI:62899"/>
    </ligand>
</feature>
<comment type="catalytic activity">
    <reaction evidence="7 10 11">
        <text>4-methyl-5-(2-phosphooxyethyl)-thiazole + 4-amino-2-methyl-5-(diphosphooxymethyl)pyrimidine + H(+) = thiamine phosphate + diphosphate</text>
        <dbReference type="Rhea" id="RHEA:22328"/>
        <dbReference type="ChEBI" id="CHEBI:15378"/>
        <dbReference type="ChEBI" id="CHEBI:33019"/>
        <dbReference type="ChEBI" id="CHEBI:37575"/>
        <dbReference type="ChEBI" id="CHEBI:57841"/>
        <dbReference type="ChEBI" id="CHEBI:58296"/>
        <dbReference type="EC" id="2.5.1.3"/>
    </reaction>
</comment>
<feature type="binding site" evidence="10">
    <location>
        <position position="138"/>
    </location>
    <ligand>
        <name>4-amino-2-methyl-5-(diphosphooxymethyl)pyrimidine</name>
        <dbReference type="ChEBI" id="CHEBI:57841"/>
    </ligand>
</feature>
<dbReference type="RefSeq" id="WP_039642864.1">
    <property type="nucleotide sequence ID" value="NZ_JXBL01000001.1"/>
</dbReference>
<dbReference type="InterPro" id="IPR036206">
    <property type="entry name" value="ThiamineP_synth_sf"/>
</dbReference>
<evidence type="ECO:0000256" key="12">
    <source>
        <dbReference type="RuleBase" id="RU004253"/>
    </source>
</evidence>
<comment type="catalytic activity">
    <reaction evidence="9 10 11">
        <text>2-[(2R,5Z)-2-carboxy-4-methylthiazol-5(2H)-ylidene]ethyl phosphate + 4-amino-2-methyl-5-(diphosphooxymethyl)pyrimidine + 2 H(+) = thiamine phosphate + CO2 + diphosphate</text>
        <dbReference type="Rhea" id="RHEA:47844"/>
        <dbReference type="ChEBI" id="CHEBI:15378"/>
        <dbReference type="ChEBI" id="CHEBI:16526"/>
        <dbReference type="ChEBI" id="CHEBI:33019"/>
        <dbReference type="ChEBI" id="CHEBI:37575"/>
        <dbReference type="ChEBI" id="CHEBI:57841"/>
        <dbReference type="ChEBI" id="CHEBI:62899"/>
        <dbReference type="EC" id="2.5.1.3"/>
    </reaction>
</comment>
<comment type="pathway">
    <text evidence="2 10 12">Cofactor biosynthesis; thiamine diphosphate biosynthesis; thiamine phosphate from 4-amino-2-methyl-5-diphosphomethylpyrimidine and 4-methyl-5-(2-phosphoethyl)-thiazole: step 1/1.</text>
</comment>
<dbReference type="CDD" id="cd00564">
    <property type="entry name" value="TMP_TenI"/>
    <property type="match status" value="1"/>
</dbReference>
<dbReference type="HAMAP" id="MF_00097">
    <property type="entry name" value="TMP_synthase"/>
    <property type="match status" value="1"/>
</dbReference>
<evidence type="ECO:0000256" key="1">
    <source>
        <dbReference type="ARBA" id="ARBA00003814"/>
    </source>
</evidence>
<dbReference type="GO" id="GO:0000287">
    <property type="term" value="F:magnesium ion binding"/>
    <property type="evidence" value="ECO:0007669"/>
    <property type="project" value="UniProtKB-UniRule"/>
</dbReference>
<dbReference type="NCBIfam" id="TIGR00693">
    <property type="entry name" value="thiE"/>
    <property type="match status" value="1"/>
</dbReference>
<evidence type="ECO:0000256" key="8">
    <source>
        <dbReference type="ARBA" id="ARBA00047851"/>
    </source>
</evidence>
<feature type="binding site" evidence="10">
    <location>
        <position position="109"/>
    </location>
    <ligand>
        <name>4-amino-2-methyl-5-(diphosphooxymethyl)pyrimidine</name>
        <dbReference type="ChEBI" id="CHEBI:57841"/>
    </ligand>
</feature>
<comment type="caution">
    <text evidence="10">Lacks conserved residue(s) required for the propagation of feature annotation.</text>
</comment>
<keyword evidence="3 10" id="KW-0808">Transferase</keyword>
<evidence type="ECO:0000256" key="9">
    <source>
        <dbReference type="ARBA" id="ARBA00047883"/>
    </source>
</evidence>
<dbReference type="GO" id="GO:0009229">
    <property type="term" value="P:thiamine diphosphate biosynthetic process"/>
    <property type="evidence" value="ECO:0007669"/>
    <property type="project" value="UniProtKB-UniRule"/>
</dbReference>
<comment type="caution">
    <text evidence="14">The sequence shown here is derived from an EMBL/GenBank/DDBJ whole genome shotgun (WGS) entry which is preliminary data.</text>
</comment>
<dbReference type="GO" id="GO:0009228">
    <property type="term" value="P:thiamine biosynthetic process"/>
    <property type="evidence" value="ECO:0007669"/>
    <property type="project" value="UniProtKB-KW"/>
</dbReference>
<keyword evidence="5 10" id="KW-0460">Magnesium</keyword>
<dbReference type="GO" id="GO:0005737">
    <property type="term" value="C:cytoplasm"/>
    <property type="evidence" value="ECO:0007669"/>
    <property type="project" value="TreeGrafter"/>
</dbReference>
<dbReference type="PANTHER" id="PTHR20857">
    <property type="entry name" value="THIAMINE-PHOSPHATE PYROPHOSPHORYLASE"/>
    <property type="match status" value="1"/>
</dbReference>
<comment type="function">
    <text evidence="1 10">Condenses 4-methyl-5-(beta-hydroxyethyl)thiazole monophosphate (THZ-P) and 2-methyl-4-amino-5-hydroxymethyl pyrimidine pyrophosphate (HMP-PP) to form thiamine monophosphate (TMP).</text>
</comment>